<dbReference type="InterPro" id="IPR007096">
    <property type="entry name" value="RNA-dir_Rpol_cat_phage"/>
</dbReference>
<dbReference type="GeneID" id="80400909"/>
<dbReference type="GO" id="GO:0000166">
    <property type="term" value="F:nucleotide binding"/>
    <property type="evidence" value="ECO:0007669"/>
    <property type="project" value="UniProtKB-KW"/>
</dbReference>
<comment type="catalytic activity">
    <reaction evidence="8">
        <text>RNA(n) + a ribonucleoside 5'-triphosphate = RNA(n+1) + diphosphate</text>
        <dbReference type="Rhea" id="RHEA:21248"/>
        <dbReference type="Rhea" id="RHEA-COMP:14527"/>
        <dbReference type="Rhea" id="RHEA-COMP:17342"/>
        <dbReference type="ChEBI" id="CHEBI:33019"/>
        <dbReference type="ChEBI" id="CHEBI:61557"/>
        <dbReference type="ChEBI" id="CHEBI:140395"/>
        <dbReference type="EC" id="2.7.7.48"/>
    </reaction>
</comment>
<evidence type="ECO:0000256" key="8">
    <source>
        <dbReference type="ARBA" id="ARBA00048744"/>
    </source>
</evidence>
<proteinExistence type="predicted"/>
<feature type="domain" description="RdRp catalytic" evidence="10">
    <location>
        <begin position="300"/>
        <end position="444"/>
    </location>
</feature>
<evidence type="ECO:0000313" key="11">
    <source>
        <dbReference type="EMBL" id="DAD52568.1"/>
    </source>
</evidence>
<keyword evidence="12" id="KW-1185">Reference proteome</keyword>
<feature type="binding site" evidence="9">
    <location>
        <position position="315"/>
    </location>
    <ligand>
        <name>Mg(2+)</name>
        <dbReference type="ChEBI" id="CHEBI:18420"/>
        <label>2</label>
    </ligand>
</feature>
<gene>
    <name evidence="11" type="primary">SRR6960509_15_4</name>
</gene>
<dbReference type="GO" id="GO:0039694">
    <property type="term" value="P:viral RNA genome replication"/>
    <property type="evidence" value="ECO:0007669"/>
    <property type="project" value="InterPro"/>
</dbReference>
<dbReference type="KEGG" id="vg:80400909"/>
<keyword evidence="9" id="KW-0479">Metal-binding</keyword>
<dbReference type="Pfam" id="PF03431">
    <property type="entry name" value="RNA_replicase_B"/>
    <property type="match status" value="1"/>
</dbReference>
<keyword evidence="4" id="KW-0548">Nucleotidyltransferase</keyword>
<dbReference type="GO" id="GO:0003968">
    <property type="term" value="F:RNA-directed RNA polymerase activity"/>
    <property type="evidence" value="ECO:0007669"/>
    <property type="project" value="UniProtKB-KW"/>
</dbReference>
<evidence type="ECO:0000256" key="7">
    <source>
        <dbReference type="ARBA" id="ARBA00030248"/>
    </source>
</evidence>
<sequence>MKSHVNDLYELATSIYKDAVAKCAAELEVRDLMTMKSRSENEGLSFFTITLPDLGKDFDRCLDQGQIGPTHFRSFRKYGKIPAFLRGFFARIFSRETGGILDEPDISSIEAIRQMAYSFKKIKLNCSEKRARKALSSFIQIEQDFDDQPSPLDKGTFEYLCRHLWDIVLADINMSTCNFVPKHGPGATEERISGNQKYVHKLWYERLEPYFPLFHFAFPNENAYGCKEFQNLTLISEEHEHPVRVVQVPKTLKSPRTIAIEPVCMQYTQQAISRVLVKTLESNWITRGHINFTDQSVNQKLAMTSSKHQKYATIDMSDASDRVSNEIAGCMFQKYPDLFGAIQACRSKKAQMPDGTIVSLRKFASMGSALCFPIEAMYFFTICIVARLRKHALPVTSYNIYKMSRDVFIYGDDIIVPTDDAAVIIDYLHRYKCKVNAHKSFWTGKFRESCGTDAYDGEDVTPTYIRSVPPDNKRDASAIVSWVASSNSFYKKGYWRTATHLIERCESIIGALPIVGPNCAGLGKVSFQHFVSAERWNKDHHVHEVRTWCAVPVYRKDRLEGYGALTKCLLKLESDNVAPTDKDHLVRSARYGAVALKRRWVRPY</sequence>
<protein>
    <recommendedName>
        <fullName evidence="1">RNA-directed RNA polymerase</fullName>
        <ecNumber evidence="1">2.7.7.48</ecNumber>
    </recommendedName>
    <alternativeName>
        <fullName evidence="7">RNA replicase beta chain</fullName>
    </alternativeName>
</protein>
<evidence type="ECO:0000256" key="4">
    <source>
        <dbReference type="ARBA" id="ARBA00022695"/>
    </source>
</evidence>
<organism evidence="11 12">
    <name type="scientific">ssRNA phage SRR6960509_15</name>
    <dbReference type="NCBI Taxonomy" id="2786526"/>
    <lineage>
        <taxon>Viruses</taxon>
        <taxon>Riboviria</taxon>
        <taxon>Orthornavirae</taxon>
        <taxon>Lenarviricota</taxon>
        <taxon>Leviviricetes</taxon>
        <taxon>Timlovirales</taxon>
        <taxon>Steitzviridae</taxon>
        <taxon>Giliycovirus</taxon>
        <taxon>Giliycovirus lutivicinum</taxon>
        <taxon>Weheuvirus lutivicinum</taxon>
    </lineage>
</organism>
<dbReference type="EMBL" id="BK014142">
    <property type="protein sequence ID" value="DAD52568.1"/>
    <property type="molecule type" value="Genomic_RNA"/>
</dbReference>
<feature type="binding site" evidence="9">
    <location>
        <position position="413"/>
    </location>
    <ligand>
        <name>Mg(2+)</name>
        <dbReference type="ChEBI" id="CHEBI:18420"/>
        <label>2</label>
    </ligand>
</feature>
<reference evidence="11" key="1">
    <citation type="submission" date="2020-09" db="EMBL/GenBank/DDBJ databases">
        <title>Leviviricetes taxonomy.</title>
        <authorList>
            <person name="Stockdale S.R."/>
            <person name="Callanan J."/>
            <person name="Adriaenssens E.M."/>
            <person name="Kuhn J.H."/>
            <person name="Rumnieks J."/>
            <person name="Shkoporov A."/>
            <person name="Draper L.A."/>
            <person name="Ross P."/>
            <person name="Hill C."/>
        </authorList>
    </citation>
    <scope>NUCLEOTIDE SEQUENCE</scope>
</reference>
<evidence type="ECO:0000256" key="3">
    <source>
        <dbReference type="ARBA" id="ARBA00022679"/>
    </source>
</evidence>
<dbReference type="RefSeq" id="YP_010771234.1">
    <property type="nucleotide sequence ID" value="NC_074527.1"/>
</dbReference>
<dbReference type="InterPro" id="IPR043502">
    <property type="entry name" value="DNA/RNA_pol_sf"/>
</dbReference>
<dbReference type="EC" id="2.7.7.48" evidence="1"/>
<evidence type="ECO:0000313" key="12">
    <source>
        <dbReference type="Proteomes" id="UP000682717"/>
    </source>
</evidence>
<evidence type="ECO:0000256" key="1">
    <source>
        <dbReference type="ARBA" id="ARBA00012494"/>
    </source>
</evidence>
<keyword evidence="5" id="KW-0547">Nucleotide-binding</keyword>
<comment type="cofactor">
    <cofactor evidence="9">
        <name>Mg(2+)</name>
        <dbReference type="ChEBI" id="CHEBI:18420"/>
    </cofactor>
    <text evidence="9">Binds 2 Mg(2+) per subunit.</text>
</comment>
<evidence type="ECO:0000256" key="6">
    <source>
        <dbReference type="ARBA" id="ARBA00022953"/>
    </source>
</evidence>
<evidence type="ECO:0000259" key="10">
    <source>
        <dbReference type="PROSITE" id="PS50522"/>
    </source>
</evidence>
<dbReference type="GO" id="GO:0046872">
    <property type="term" value="F:metal ion binding"/>
    <property type="evidence" value="ECO:0007669"/>
    <property type="project" value="UniProtKB-KW"/>
</dbReference>
<evidence type="ECO:0000256" key="2">
    <source>
        <dbReference type="ARBA" id="ARBA00022484"/>
    </source>
</evidence>
<evidence type="ECO:0000256" key="9">
    <source>
        <dbReference type="PIRSR" id="PIRSR605093-1"/>
    </source>
</evidence>
<dbReference type="InterPro" id="IPR005093">
    <property type="entry name" value="RNArep_beta"/>
</dbReference>
<dbReference type="SUPFAM" id="SSF56672">
    <property type="entry name" value="DNA/RNA polymerases"/>
    <property type="match status" value="1"/>
</dbReference>
<keyword evidence="2 11" id="KW-0696">RNA-directed RNA polymerase</keyword>
<feature type="binding site" evidence="9">
    <location>
        <position position="412"/>
    </location>
    <ligand>
        <name>Mg(2+)</name>
        <dbReference type="ChEBI" id="CHEBI:18420"/>
        <label>2</label>
    </ligand>
</feature>
<evidence type="ECO:0000256" key="5">
    <source>
        <dbReference type="ARBA" id="ARBA00022741"/>
    </source>
</evidence>
<dbReference type="PROSITE" id="PS50522">
    <property type="entry name" value="RDRP_PHAGE"/>
    <property type="match status" value="1"/>
</dbReference>
<name>A0A8S5L4F2_9VIRU</name>
<accession>A0A8S5L4F2</accession>
<keyword evidence="3" id="KW-0808">Transferase</keyword>
<keyword evidence="9" id="KW-0460">Magnesium</keyword>
<dbReference type="Proteomes" id="UP000682717">
    <property type="component" value="Segment"/>
</dbReference>
<keyword evidence="6" id="KW-0693">Viral RNA replication</keyword>